<evidence type="ECO:0000256" key="1">
    <source>
        <dbReference type="ARBA" id="ARBA00004123"/>
    </source>
</evidence>
<dbReference type="GO" id="GO:0003677">
    <property type="term" value="F:DNA binding"/>
    <property type="evidence" value="ECO:0007669"/>
    <property type="project" value="UniProtKB-KW"/>
</dbReference>
<protein>
    <recommendedName>
        <fullName evidence="6">Auxin response factor domain-containing protein</fullName>
    </recommendedName>
</protein>
<dbReference type="Gene3D" id="2.40.330.10">
    <property type="entry name" value="DNA-binding pseudobarrel domain"/>
    <property type="match status" value="1"/>
</dbReference>
<sequence>MGSVIDLNTVTDDEDAALAVVVESRPASILLLSSSSSASSMSASLCSSSSAAGKGSVVVYLLQGHLENISEFTVTVYNLPPHVFYHVVNVKLHEIEGSAKLTTPHMFCKTLTASDTSTHGGFSQQRPSQELVAKDLHGVEWKGDNGELRLEMRRAAQVKGGIPFPVLCSQIMNGGTLTAVGSAMSTKSVFNIYYNPWASQSKFIAPFRKFHKSLNQPFFIGMKFKMRFETEYAVERRYTGLVTGINDMDPVRWPGSKWRCLLHGEVG</sequence>
<dbReference type="AlphaFoldDB" id="A0A823A340"/>
<evidence type="ECO:0000256" key="3">
    <source>
        <dbReference type="ARBA" id="ARBA00023125"/>
    </source>
</evidence>
<comment type="caution">
    <text evidence="7">The sequence shown here is derived from an EMBL/GenBank/DDBJ whole genome shotgun (WGS) entry which is preliminary data.</text>
</comment>
<dbReference type="InterPro" id="IPR044835">
    <property type="entry name" value="ARF_plant"/>
</dbReference>
<keyword evidence="4" id="KW-0804">Transcription</keyword>
<dbReference type="GO" id="GO:0005634">
    <property type="term" value="C:nucleus"/>
    <property type="evidence" value="ECO:0007669"/>
    <property type="project" value="UniProtKB-SubCell"/>
</dbReference>
<dbReference type="PANTHER" id="PTHR31384">
    <property type="entry name" value="AUXIN RESPONSE FACTOR 4-RELATED"/>
    <property type="match status" value="1"/>
</dbReference>
<keyword evidence="3" id="KW-0238">DNA-binding</keyword>
<evidence type="ECO:0000313" key="8">
    <source>
        <dbReference type="Proteomes" id="UP000607653"/>
    </source>
</evidence>
<dbReference type="GO" id="GO:0009725">
    <property type="term" value="P:response to hormone"/>
    <property type="evidence" value="ECO:0007669"/>
    <property type="project" value="InterPro"/>
</dbReference>
<name>A0A823A340_NELNU</name>
<keyword evidence="5" id="KW-0539">Nucleus</keyword>
<dbReference type="Pfam" id="PF06507">
    <property type="entry name" value="ARF_AD"/>
    <property type="match status" value="1"/>
</dbReference>
<dbReference type="SUPFAM" id="SSF101936">
    <property type="entry name" value="DNA-binding pseudobarrel domain"/>
    <property type="match status" value="1"/>
</dbReference>
<dbReference type="Gene3D" id="2.30.30.1040">
    <property type="match status" value="1"/>
</dbReference>
<evidence type="ECO:0000256" key="5">
    <source>
        <dbReference type="ARBA" id="ARBA00023242"/>
    </source>
</evidence>
<evidence type="ECO:0000259" key="6">
    <source>
        <dbReference type="Pfam" id="PF06507"/>
    </source>
</evidence>
<dbReference type="PANTHER" id="PTHR31384:SF5">
    <property type="entry name" value="AUXIN RESPONSE FACTOR 3"/>
    <property type="match status" value="1"/>
</dbReference>
<reference evidence="7 8" key="1">
    <citation type="journal article" date="2020" name="Mol. Biol. Evol.">
        <title>Distinct Expression and Methylation Patterns for Genes with Different Fates following a Single Whole-Genome Duplication in Flowering Plants.</title>
        <authorList>
            <person name="Shi T."/>
            <person name="Rahmani R.S."/>
            <person name="Gugger P.F."/>
            <person name="Wang M."/>
            <person name="Li H."/>
            <person name="Zhang Y."/>
            <person name="Li Z."/>
            <person name="Wang Q."/>
            <person name="Van de Peer Y."/>
            <person name="Marchal K."/>
            <person name="Chen J."/>
        </authorList>
    </citation>
    <scope>NUCLEOTIDE SEQUENCE [LARGE SCALE GENOMIC DNA]</scope>
    <source>
        <tissue evidence="7">Leaf</tissue>
    </source>
</reference>
<dbReference type="GO" id="GO:0006355">
    <property type="term" value="P:regulation of DNA-templated transcription"/>
    <property type="evidence" value="ECO:0007669"/>
    <property type="project" value="InterPro"/>
</dbReference>
<dbReference type="Proteomes" id="UP000607653">
    <property type="component" value="Unassembled WGS sequence"/>
</dbReference>
<accession>A0A823A340</accession>
<proteinExistence type="predicted"/>
<feature type="domain" description="Auxin response factor" evidence="6">
    <location>
        <begin position="203"/>
        <end position="261"/>
    </location>
</feature>
<organism evidence="7 8">
    <name type="scientific">Nelumbo nucifera</name>
    <name type="common">Sacred lotus</name>
    <dbReference type="NCBI Taxonomy" id="4432"/>
    <lineage>
        <taxon>Eukaryota</taxon>
        <taxon>Viridiplantae</taxon>
        <taxon>Streptophyta</taxon>
        <taxon>Embryophyta</taxon>
        <taxon>Tracheophyta</taxon>
        <taxon>Spermatophyta</taxon>
        <taxon>Magnoliopsida</taxon>
        <taxon>Proteales</taxon>
        <taxon>Nelumbonaceae</taxon>
        <taxon>Nelumbo</taxon>
    </lineage>
</organism>
<keyword evidence="8" id="KW-1185">Reference proteome</keyword>
<evidence type="ECO:0000313" key="7">
    <source>
        <dbReference type="EMBL" id="DAD49815.1"/>
    </source>
</evidence>
<dbReference type="InterPro" id="IPR015300">
    <property type="entry name" value="DNA-bd_pseudobarrel_sf"/>
</dbReference>
<gene>
    <name evidence="7" type="ORF">HUJ06_031856</name>
</gene>
<keyword evidence="2" id="KW-0805">Transcription regulation</keyword>
<evidence type="ECO:0000256" key="2">
    <source>
        <dbReference type="ARBA" id="ARBA00023015"/>
    </source>
</evidence>
<evidence type="ECO:0000256" key="4">
    <source>
        <dbReference type="ARBA" id="ARBA00023163"/>
    </source>
</evidence>
<dbReference type="EMBL" id="DUZY01000446">
    <property type="protein sequence ID" value="DAD49815.1"/>
    <property type="molecule type" value="Genomic_DNA"/>
</dbReference>
<comment type="subcellular location">
    <subcellularLocation>
        <location evidence="1">Nucleus</location>
    </subcellularLocation>
</comment>
<dbReference type="InterPro" id="IPR010525">
    <property type="entry name" value="ARF_dom"/>
</dbReference>